<feature type="compositionally biased region" description="Low complexity" evidence="1">
    <location>
        <begin position="98"/>
        <end position="109"/>
    </location>
</feature>
<keyword evidence="3" id="KW-1185">Reference proteome</keyword>
<proteinExistence type="predicted"/>
<evidence type="ECO:0000256" key="1">
    <source>
        <dbReference type="SAM" id="MobiDB-lite"/>
    </source>
</evidence>
<evidence type="ECO:0000313" key="2">
    <source>
        <dbReference type="EMBL" id="GIZ00171.1"/>
    </source>
</evidence>
<comment type="caution">
    <text evidence="2">The sequence shown here is derived from an EMBL/GenBank/DDBJ whole genome shotgun (WGS) entry which is preliminary data.</text>
</comment>
<reference evidence="2 3" key="1">
    <citation type="submission" date="2021-06" db="EMBL/GenBank/DDBJ databases">
        <title>Caerostris extrusa draft genome.</title>
        <authorList>
            <person name="Kono N."/>
            <person name="Arakawa K."/>
        </authorList>
    </citation>
    <scope>NUCLEOTIDE SEQUENCE [LARGE SCALE GENOMIC DNA]</scope>
</reference>
<feature type="compositionally biased region" description="Polar residues" evidence="1">
    <location>
        <begin position="74"/>
        <end position="97"/>
    </location>
</feature>
<dbReference type="EMBL" id="BPLR01001128">
    <property type="protein sequence ID" value="GIZ00171.1"/>
    <property type="molecule type" value="Genomic_DNA"/>
</dbReference>
<organism evidence="2 3">
    <name type="scientific">Caerostris extrusa</name>
    <name type="common">Bark spider</name>
    <name type="synonym">Caerostris bankana</name>
    <dbReference type="NCBI Taxonomy" id="172846"/>
    <lineage>
        <taxon>Eukaryota</taxon>
        <taxon>Metazoa</taxon>
        <taxon>Ecdysozoa</taxon>
        <taxon>Arthropoda</taxon>
        <taxon>Chelicerata</taxon>
        <taxon>Arachnida</taxon>
        <taxon>Araneae</taxon>
        <taxon>Araneomorphae</taxon>
        <taxon>Entelegynae</taxon>
        <taxon>Araneoidea</taxon>
        <taxon>Araneidae</taxon>
        <taxon>Caerostris</taxon>
    </lineage>
</organism>
<accession>A0AAV4Y2E5</accession>
<gene>
    <name evidence="2" type="ORF">CEXT_693711</name>
</gene>
<dbReference type="AlphaFoldDB" id="A0AAV4Y2E5"/>
<evidence type="ECO:0000313" key="3">
    <source>
        <dbReference type="Proteomes" id="UP001054945"/>
    </source>
</evidence>
<name>A0AAV4Y2E5_CAEEX</name>
<dbReference type="Proteomes" id="UP001054945">
    <property type="component" value="Unassembled WGS sequence"/>
</dbReference>
<feature type="region of interest" description="Disordered" evidence="1">
    <location>
        <begin position="62"/>
        <end position="111"/>
    </location>
</feature>
<sequence>MTTIRAVSHRARVNRRRDVFMAGKWNRTKGKRNHLRINPLKITPYPRLIEVSRSEVKRAGCGSKIDVPSGGNVNGTPQLNSRTGSAPSSTASCNPSMTVYTPVTPPTTTGRPKCLTIGRQELPMART</sequence>
<protein>
    <submittedName>
        <fullName evidence="2">Uncharacterized protein</fullName>
    </submittedName>
</protein>